<gene>
    <name evidence="6" type="ORF">PQO03_12730</name>
</gene>
<dbReference type="InterPro" id="IPR002130">
    <property type="entry name" value="Cyclophilin-type_PPIase_dom"/>
</dbReference>
<sequence>MKYIKILIFFSLLVACGSNDKKTEAKEEVRSDKVSKKAIETYAHPVVKISTSKGVMIAELYEDKAPNTVANFVSLVESGYYQDMHFHRVIKGFMAQGGCPYSRTNDKSRKRPGTGGPGYSFNNETHPQLRHTQKGILSMANSGPHTNGSQFFMLFKESSFLNGSYNVFGRIIEGLDVLDKIEAIGAKKDGLPLKERVTFSITLIQKNDHPYKVIKNSNN</sequence>
<dbReference type="RefSeq" id="WP_274153571.1">
    <property type="nucleotide sequence ID" value="NZ_CP117812.1"/>
</dbReference>
<evidence type="ECO:0000256" key="2">
    <source>
        <dbReference type="ARBA" id="ARBA00023235"/>
    </source>
</evidence>
<evidence type="ECO:0000259" key="5">
    <source>
        <dbReference type="PROSITE" id="PS50072"/>
    </source>
</evidence>
<name>A0ABY7VX76_9BACT</name>
<organism evidence="6 7">
    <name type="scientific">Lentisphaera profundi</name>
    <dbReference type="NCBI Taxonomy" id="1658616"/>
    <lineage>
        <taxon>Bacteria</taxon>
        <taxon>Pseudomonadati</taxon>
        <taxon>Lentisphaerota</taxon>
        <taxon>Lentisphaeria</taxon>
        <taxon>Lentisphaerales</taxon>
        <taxon>Lentisphaeraceae</taxon>
        <taxon>Lentisphaera</taxon>
    </lineage>
</organism>
<dbReference type="PANTHER" id="PTHR45625">
    <property type="entry name" value="PEPTIDYL-PROLYL CIS-TRANS ISOMERASE-RELATED"/>
    <property type="match status" value="1"/>
</dbReference>
<comment type="catalytic activity">
    <reaction evidence="3">
        <text>[protein]-peptidylproline (omega=180) = [protein]-peptidylproline (omega=0)</text>
        <dbReference type="Rhea" id="RHEA:16237"/>
        <dbReference type="Rhea" id="RHEA-COMP:10747"/>
        <dbReference type="Rhea" id="RHEA-COMP:10748"/>
        <dbReference type="ChEBI" id="CHEBI:83833"/>
        <dbReference type="ChEBI" id="CHEBI:83834"/>
        <dbReference type="EC" id="5.2.1.8"/>
    </reaction>
</comment>
<dbReference type="InterPro" id="IPR029000">
    <property type="entry name" value="Cyclophilin-like_dom_sf"/>
</dbReference>
<comment type="similarity">
    <text evidence="3">Belongs to the cyclophilin-type PPIase family.</text>
</comment>
<dbReference type="CDD" id="cd00317">
    <property type="entry name" value="cyclophilin"/>
    <property type="match status" value="1"/>
</dbReference>
<reference evidence="6 7" key="1">
    <citation type="submission" date="2023-02" db="EMBL/GenBank/DDBJ databases">
        <title>Genome sequence of Lentisphaera profundi SAORIC-696.</title>
        <authorList>
            <person name="Kim e."/>
            <person name="Cho J.-C."/>
            <person name="Choi A."/>
            <person name="Kang I."/>
        </authorList>
    </citation>
    <scope>NUCLEOTIDE SEQUENCE [LARGE SCALE GENOMIC DNA]</scope>
    <source>
        <strain evidence="6 7">SAORIC-696</strain>
    </source>
</reference>
<evidence type="ECO:0000313" key="7">
    <source>
        <dbReference type="Proteomes" id="UP001214250"/>
    </source>
</evidence>
<dbReference type="EMBL" id="CP117812">
    <property type="protein sequence ID" value="WDE98702.1"/>
    <property type="molecule type" value="Genomic_DNA"/>
</dbReference>
<dbReference type="PROSITE" id="PS51257">
    <property type="entry name" value="PROKAR_LIPOPROTEIN"/>
    <property type="match status" value="1"/>
</dbReference>
<dbReference type="InterPro" id="IPR044666">
    <property type="entry name" value="Cyclophilin_A-like"/>
</dbReference>
<accession>A0ABY7VX76</accession>
<evidence type="ECO:0000256" key="3">
    <source>
        <dbReference type="RuleBase" id="RU363019"/>
    </source>
</evidence>
<protein>
    <recommendedName>
        <fullName evidence="3">Peptidyl-prolyl cis-trans isomerase</fullName>
        <shortName evidence="3">PPIase</shortName>
        <ecNumber evidence="3">5.2.1.8</ecNumber>
    </recommendedName>
</protein>
<dbReference type="PANTHER" id="PTHR45625:SF4">
    <property type="entry name" value="PEPTIDYLPROLYL ISOMERASE DOMAIN AND WD REPEAT-CONTAINING PROTEIN 1"/>
    <property type="match status" value="1"/>
</dbReference>
<dbReference type="Proteomes" id="UP001214250">
    <property type="component" value="Chromosome 2"/>
</dbReference>
<keyword evidence="7" id="KW-1185">Reference proteome</keyword>
<evidence type="ECO:0000256" key="4">
    <source>
        <dbReference type="SAM" id="MobiDB-lite"/>
    </source>
</evidence>
<evidence type="ECO:0000313" key="6">
    <source>
        <dbReference type="EMBL" id="WDE98702.1"/>
    </source>
</evidence>
<comment type="function">
    <text evidence="3">PPIases accelerate the folding of proteins. It catalyzes the cis-trans isomerization of proline imidic peptide bonds in oligopeptides.</text>
</comment>
<dbReference type="Pfam" id="PF00160">
    <property type="entry name" value="Pro_isomerase"/>
    <property type="match status" value="1"/>
</dbReference>
<dbReference type="Gene3D" id="2.40.100.10">
    <property type="entry name" value="Cyclophilin-like"/>
    <property type="match status" value="1"/>
</dbReference>
<dbReference type="PRINTS" id="PR00153">
    <property type="entry name" value="CSAPPISMRASE"/>
</dbReference>
<dbReference type="PROSITE" id="PS50072">
    <property type="entry name" value="CSA_PPIASE_2"/>
    <property type="match status" value="1"/>
</dbReference>
<dbReference type="EC" id="5.2.1.8" evidence="3"/>
<feature type="domain" description="PPIase cyclophilin-type" evidence="5">
    <location>
        <begin position="54"/>
        <end position="203"/>
    </location>
</feature>
<proteinExistence type="inferred from homology"/>
<keyword evidence="2 3" id="KW-0413">Isomerase</keyword>
<dbReference type="SUPFAM" id="SSF50891">
    <property type="entry name" value="Cyclophilin-like"/>
    <property type="match status" value="1"/>
</dbReference>
<dbReference type="GO" id="GO:0016853">
    <property type="term" value="F:isomerase activity"/>
    <property type="evidence" value="ECO:0007669"/>
    <property type="project" value="UniProtKB-KW"/>
</dbReference>
<feature type="region of interest" description="Disordered" evidence="4">
    <location>
        <begin position="101"/>
        <end position="126"/>
    </location>
</feature>
<evidence type="ECO:0000256" key="1">
    <source>
        <dbReference type="ARBA" id="ARBA00023110"/>
    </source>
</evidence>
<keyword evidence="1 3" id="KW-0697">Rotamase</keyword>